<dbReference type="EMBL" id="CAJVQB010047219">
    <property type="protein sequence ID" value="CAG8833370.1"/>
    <property type="molecule type" value="Genomic_DNA"/>
</dbReference>
<dbReference type="Gene3D" id="3.40.960.10">
    <property type="entry name" value="VSR Endonuclease"/>
    <property type="match status" value="1"/>
</dbReference>
<reference evidence="1 2" key="1">
    <citation type="submission" date="2021-06" db="EMBL/GenBank/DDBJ databases">
        <authorList>
            <person name="Kallberg Y."/>
            <person name="Tangrot J."/>
            <person name="Rosling A."/>
        </authorList>
    </citation>
    <scope>NUCLEOTIDE SEQUENCE [LARGE SCALE GENOMIC DNA]</scope>
    <source>
        <strain evidence="1 2">120-4 pot B 10/14</strain>
    </source>
</reference>
<evidence type="ECO:0000313" key="2">
    <source>
        <dbReference type="Proteomes" id="UP000789901"/>
    </source>
</evidence>
<organism evidence="1 2">
    <name type="scientific">Gigaspora margarita</name>
    <dbReference type="NCBI Taxonomy" id="4874"/>
    <lineage>
        <taxon>Eukaryota</taxon>
        <taxon>Fungi</taxon>
        <taxon>Fungi incertae sedis</taxon>
        <taxon>Mucoromycota</taxon>
        <taxon>Glomeromycotina</taxon>
        <taxon>Glomeromycetes</taxon>
        <taxon>Diversisporales</taxon>
        <taxon>Gigasporaceae</taxon>
        <taxon>Gigaspora</taxon>
    </lineage>
</organism>
<gene>
    <name evidence="1" type="ORF">GMARGA_LOCUS31523</name>
</gene>
<keyword evidence="2" id="KW-1185">Reference proteome</keyword>
<accession>A0ABN7WIR4</accession>
<evidence type="ECO:0000313" key="1">
    <source>
        <dbReference type="EMBL" id="CAG8833370.1"/>
    </source>
</evidence>
<dbReference type="Proteomes" id="UP000789901">
    <property type="component" value="Unassembled WGS sequence"/>
</dbReference>
<protein>
    <submittedName>
        <fullName evidence="1">34706_t:CDS:1</fullName>
    </submittedName>
</protein>
<sequence>MRCKLTLIDAQNIALEKGGQCLSECYINNKSPLHWKCAKFHEWNATLCDIKRGTWCPQCARCFKLDIYIAKEIALKKGGICLSEKYINSYTPLFWQCAKKHEWQAPLERIRNHNSWCPKCVIDTRRVGLDLAKNIARSRNGECLSDKYINNHTPLQWRCHQGHIWYAVLNTIKNRNSWCSQCAGCSKLNINIAKEIALKKGGKCLSEKYIDIDSSLLWECNEGHQWYTNLKCVRNLDTWCPHCSGNAKLSIEQARKVATKNKGLCLSETYNSSHTKLKWQCEKKHEWYATLDKVKNLGTWCPFCPWKRQELCREVATKLFGPPSDIRRPDFLKTPDHPLGLELDIYYPQYGFAIEVQGIQHECFHAFFHKNQKDFEKQFARDQLKKELCDKNRILLIEVWYYEDPYLVIPRRLKELVPPNINTYDSLPIQIGWNLSVEKIDTFFERHNTRGYKFDIDSWGNVFVVEMEKAEHASVVEQLHDYFKVPNGGNIINPPMNIMVNPGEKNSFGRLGRARRPRAPQRHLEIPPVDKSGRPHARIMCEIAVSQKYGKWNAKCSLWMQQQYVRCVFGVKIYDQEATRNAGGQLDRCMIARLWTRQATPIHGRHIAVIGQPGVYYEEWNFGTLDYYTSAPTACIGPGLANYQVNIPVQEVFWNPPIVGGALSTVVLQNQDN</sequence>
<name>A0ABN7WIR4_GIGMA</name>
<comment type="caution">
    <text evidence="1">The sequence shown here is derived from an EMBL/GenBank/DDBJ whole genome shotgun (WGS) entry which is preliminary data.</text>
</comment>
<proteinExistence type="predicted"/>